<proteinExistence type="predicted"/>
<reference evidence="1" key="1">
    <citation type="journal article" date="2020" name="Stud. Mycol.">
        <title>101 Dothideomycetes genomes: a test case for predicting lifestyles and emergence of pathogens.</title>
        <authorList>
            <person name="Haridas S."/>
            <person name="Albert R."/>
            <person name="Binder M."/>
            <person name="Bloem J."/>
            <person name="Labutti K."/>
            <person name="Salamov A."/>
            <person name="Andreopoulos B."/>
            <person name="Baker S."/>
            <person name="Barry K."/>
            <person name="Bills G."/>
            <person name="Bluhm B."/>
            <person name="Cannon C."/>
            <person name="Castanera R."/>
            <person name="Culley D."/>
            <person name="Daum C."/>
            <person name="Ezra D."/>
            <person name="Gonzalez J."/>
            <person name="Henrissat B."/>
            <person name="Kuo A."/>
            <person name="Liang C."/>
            <person name="Lipzen A."/>
            <person name="Lutzoni F."/>
            <person name="Magnuson J."/>
            <person name="Mondo S."/>
            <person name="Nolan M."/>
            <person name="Ohm R."/>
            <person name="Pangilinan J."/>
            <person name="Park H.-J."/>
            <person name="Ramirez L."/>
            <person name="Alfaro M."/>
            <person name="Sun H."/>
            <person name="Tritt A."/>
            <person name="Yoshinaga Y."/>
            <person name="Zwiers L.-H."/>
            <person name="Turgeon B."/>
            <person name="Goodwin S."/>
            <person name="Spatafora J."/>
            <person name="Crous P."/>
            <person name="Grigoriev I."/>
        </authorList>
    </citation>
    <scope>NUCLEOTIDE SEQUENCE</scope>
    <source>
        <strain evidence="1">CBS 480.64</strain>
    </source>
</reference>
<dbReference type="OrthoDB" id="4364923at2759"/>
<sequence>MLPYTLEHANNLLANDRASWRKPFQKDWQRLEMKAVSDESLRKYHTNPVHWLCACPIHLQSRFPL</sequence>
<keyword evidence="2" id="KW-1185">Reference proteome</keyword>
<evidence type="ECO:0000313" key="1">
    <source>
        <dbReference type="EMBL" id="KAF2860256.1"/>
    </source>
</evidence>
<dbReference type="EMBL" id="MU005983">
    <property type="protein sequence ID" value="KAF2860256.1"/>
    <property type="molecule type" value="Genomic_DNA"/>
</dbReference>
<dbReference type="AlphaFoldDB" id="A0A6A7BY08"/>
<organism evidence="1 2">
    <name type="scientific">Piedraia hortae CBS 480.64</name>
    <dbReference type="NCBI Taxonomy" id="1314780"/>
    <lineage>
        <taxon>Eukaryota</taxon>
        <taxon>Fungi</taxon>
        <taxon>Dikarya</taxon>
        <taxon>Ascomycota</taxon>
        <taxon>Pezizomycotina</taxon>
        <taxon>Dothideomycetes</taxon>
        <taxon>Dothideomycetidae</taxon>
        <taxon>Capnodiales</taxon>
        <taxon>Piedraiaceae</taxon>
        <taxon>Piedraia</taxon>
    </lineage>
</organism>
<accession>A0A6A7BY08</accession>
<gene>
    <name evidence="1" type="ORF">K470DRAFT_258014</name>
</gene>
<protein>
    <submittedName>
        <fullName evidence="1">Uncharacterized protein</fullName>
    </submittedName>
</protein>
<dbReference type="Proteomes" id="UP000799421">
    <property type="component" value="Unassembled WGS sequence"/>
</dbReference>
<evidence type="ECO:0000313" key="2">
    <source>
        <dbReference type="Proteomes" id="UP000799421"/>
    </source>
</evidence>
<name>A0A6A7BY08_9PEZI</name>